<comment type="caution">
    <text evidence="2">The sequence shown here is derived from an EMBL/GenBank/DDBJ whole genome shotgun (WGS) entry which is preliminary data.</text>
</comment>
<protein>
    <submittedName>
        <fullName evidence="2">Uncharacterized protein</fullName>
    </submittedName>
</protein>
<evidence type="ECO:0000256" key="1">
    <source>
        <dbReference type="SAM" id="MobiDB-lite"/>
    </source>
</evidence>
<proteinExistence type="predicted"/>
<organism evidence="2 3">
    <name type="scientific">Tanacetum coccineum</name>
    <dbReference type="NCBI Taxonomy" id="301880"/>
    <lineage>
        <taxon>Eukaryota</taxon>
        <taxon>Viridiplantae</taxon>
        <taxon>Streptophyta</taxon>
        <taxon>Embryophyta</taxon>
        <taxon>Tracheophyta</taxon>
        <taxon>Spermatophyta</taxon>
        <taxon>Magnoliopsida</taxon>
        <taxon>eudicotyledons</taxon>
        <taxon>Gunneridae</taxon>
        <taxon>Pentapetalae</taxon>
        <taxon>asterids</taxon>
        <taxon>campanulids</taxon>
        <taxon>Asterales</taxon>
        <taxon>Asteraceae</taxon>
        <taxon>Asteroideae</taxon>
        <taxon>Anthemideae</taxon>
        <taxon>Anthemidinae</taxon>
        <taxon>Tanacetum</taxon>
    </lineage>
</organism>
<keyword evidence="3" id="KW-1185">Reference proteome</keyword>
<feature type="region of interest" description="Disordered" evidence="1">
    <location>
        <begin position="143"/>
        <end position="205"/>
    </location>
</feature>
<name>A0ABQ5ATT5_9ASTR</name>
<feature type="compositionally biased region" description="Acidic residues" evidence="1">
    <location>
        <begin position="160"/>
        <end position="169"/>
    </location>
</feature>
<dbReference type="EMBL" id="BQNB010012567">
    <property type="protein sequence ID" value="GJT05192.1"/>
    <property type="molecule type" value="Genomic_DNA"/>
</dbReference>
<gene>
    <name evidence="2" type="ORF">Tco_0839654</name>
</gene>
<sequence>MSEVKKTDHSAAVLASIKSQVPIVVDKYLGTKLDDALLRVLERHTGDLIEKYYVLSGPESIKNQESKKSSKEIIKIKREQGEKKQESTYTIRSTDKDALEEFDLKSALFKHMNKNRTANRNPANYHLYHAAMEALIADEDEMDKEVKDRVKNHKRKHDSDDDEDDDNDEGPSAGSNQGKSVKRRRHDLGASGSAQPPPKDDEQNLEDTDNAHIHKVKATTWFKPIQEDERPATPEPEWTIPPNDFLEPENNWANAYATTYQVSAENKLQRKTYDIGSFIKWFCRRTGKKKLCKDDLEGPAFNLVKAFHKNNVFL</sequence>
<reference evidence="2" key="1">
    <citation type="journal article" date="2022" name="Int. J. Mol. Sci.">
        <title>Draft Genome of Tanacetum Coccineum: Genomic Comparison of Closely Related Tanacetum-Family Plants.</title>
        <authorList>
            <person name="Yamashiro T."/>
            <person name="Shiraishi A."/>
            <person name="Nakayama K."/>
            <person name="Satake H."/>
        </authorList>
    </citation>
    <scope>NUCLEOTIDE SEQUENCE</scope>
</reference>
<accession>A0ABQ5ATT5</accession>
<evidence type="ECO:0000313" key="3">
    <source>
        <dbReference type="Proteomes" id="UP001151760"/>
    </source>
</evidence>
<reference evidence="2" key="2">
    <citation type="submission" date="2022-01" db="EMBL/GenBank/DDBJ databases">
        <authorList>
            <person name="Yamashiro T."/>
            <person name="Shiraishi A."/>
            <person name="Satake H."/>
            <person name="Nakayama K."/>
        </authorList>
    </citation>
    <scope>NUCLEOTIDE SEQUENCE</scope>
</reference>
<dbReference type="Proteomes" id="UP001151760">
    <property type="component" value="Unassembled WGS sequence"/>
</dbReference>
<evidence type="ECO:0000313" key="2">
    <source>
        <dbReference type="EMBL" id="GJT05192.1"/>
    </source>
</evidence>